<name>A0A1I7W471_LOALO</name>
<protein>
    <submittedName>
        <fullName evidence="2">Uncharacterized protein</fullName>
    </submittedName>
</protein>
<dbReference type="WBParaSite" id="EN70_9471">
    <property type="protein sequence ID" value="EN70_9471"/>
    <property type="gene ID" value="EN70_9471"/>
</dbReference>
<evidence type="ECO:0000313" key="1">
    <source>
        <dbReference type="Proteomes" id="UP000095285"/>
    </source>
</evidence>
<reference evidence="1" key="1">
    <citation type="submission" date="2012-04" db="EMBL/GenBank/DDBJ databases">
        <title>The Genome Sequence of Loa loa.</title>
        <authorList>
            <consortium name="The Broad Institute Genome Sequencing Platform"/>
            <consortium name="Broad Institute Genome Sequencing Center for Infectious Disease"/>
            <person name="Nutman T.B."/>
            <person name="Fink D.L."/>
            <person name="Russ C."/>
            <person name="Young S."/>
            <person name="Zeng Q."/>
            <person name="Gargeya S."/>
            <person name="Alvarado L."/>
            <person name="Berlin A."/>
            <person name="Chapman S.B."/>
            <person name="Chen Z."/>
            <person name="Freedman E."/>
            <person name="Gellesch M."/>
            <person name="Goldberg J."/>
            <person name="Griggs A."/>
            <person name="Gujja S."/>
            <person name="Heilman E.R."/>
            <person name="Heiman D."/>
            <person name="Howarth C."/>
            <person name="Mehta T."/>
            <person name="Neiman D."/>
            <person name="Pearson M."/>
            <person name="Roberts A."/>
            <person name="Saif S."/>
            <person name="Shea T."/>
            <person name="Shenoy N."/>
            <person name="Sisk P."/>
            <person name="Stolte C."/>
            <person name="Sykes S."/>
            <person name="White J."/>
            <person name="Yandava C."/>
            <person name="Haas B."/>
            <person name="Henn M.R."/>
            <person name="Nusbaum C."/>
            <person name="Birren B."/>
        </authorList>
    </citation>
    <scope>NUCLEOTIDE SEQUENCE [LARGE SCALE GENOMIC DNA]</scope>
</reference>
<keyword evidence="1" id="KW-1185">Reference proteome</keyword>
<dbReference type="Proteomes" id="UP000095285">
    <property type="component" value="Unassembled WGS sequence"/>
</dbReference>
<dbReference type="AlphaFoldDB" id="A0A1I7W471"/>
<organism evidence="1 2">
    <name type="scientific">Loa loa</name>
    <name type="common">Eye worm</name>
    <name type="synonym">Filaria loa</name>
    <dbReference type="NCBI Taxonomy" id="7209"/>
    <lineage>
        <taxon>Eukaryota</taxon>
        <taxon>Metazoa</taxon>
        <taxon>Ecdysozoa</taxon>
        <taxon>Nematoda</taxon>
        <taxon>Chromadorea</taxon>
        <taxon>Rhabditida</taxon>
        <taxon>Spirurina</taxon>
        <taxon>Spiruromorpha</taxon>
        <taxon>Filarioidea</taxon>
        <taxon>Onchocercidae</taxon>
        <taxon>Loa</taxon>
    </lineage>
</organism>
<evidence type="ECO:0000313" key="2">
    <source>
        <dbReference type="WBParaSite" id="EN70_9471"/>
    </source>
</evidence>
<sequence>MAFTIIESIKPVKDRLEELLNEVKTVDIQSQDLALPIHERLQINENKDRLINEKILRLQMCIDSIEALNKQWIEWAQKSKIKKEDEESYEQIAKGSEMFSY</sequence>
<proteinExistence type="predicted"/>
<reference evidence="2" key="2">
    <citation type="submission" date="2016-11" db="UniProtKB">
        <authorList>
            <consortium name="WormBaseParasite"/>
        </authorList>
    </citation>
    <scope>IDENTIFICATION</scope>
</reference>
<accession>A0A1I7W471</accession>